<accession>A0A3Q3F1Z3</accession>
<proteinExistence type="predicted"/>
<feature type="compositionally biased region" description="Polar residues" evidence="1">
    <location>
        <begin position="246"/>
        <end position="265"/>
    </location>
</feature>
<dbReference type="Ensembl" id="ENSLBET00000014571.1">
    <property type="protein sequence ID" value="ENSLBEP00000013806.1"/>
    <property type="gene ID" value="ENSLBEG00000010688.1"/>
</dbReference>
<feature type="region of interest" description="Disordered" evidence="1">
    <location>
        <begin position="1"/>
        <end position="26"/>
    </location>
</feature>
<evidence type="ECO:0000313" key="4">
    <source>
        <dbReference type="Proteomes" id="UP000261660"/>
    </source>
</evidence>
<feature type="compositionally biased region" description="Basic and acidic residues" evidence="1">
    <location>
        <begin position="917"/>
        <end position="930"/>
    </location>
</feature>
<feature type="compositionally biased region" description="Basic and acidic residues" evidence="1">
    <location>
        <begin position="494"/>
        <end position="508"/>
    </location>
</feature>
<feature type="region of interest" description="Disordered" evidence="1">
    <location>
        <begin position="581"/>
        <end position="642"/>
    </location>
</feature>
<feature type="compositionally biased region" description="Basic residues" evidence="1">
    <location>
        <begin position="1144"/>
        <end position="1163"/>
    </location>
</feature>
<feature type="compositionally biased region" description="Acidic residues" evidence="1">
    <location>
        <begin position="358"/>
        <end position="370"/>
    </location>
</feature>
<feature type="compositionally biased region" description="Polar residues" evidence="1">
    <location>
        <begin position="982"/>
        <end position="994"/>
    </location>
</feature>
<dbReference type="STRING" id="56723.ENSLBEP00000013814"/>
<protein>
    <recommendedName>
        <fullName evidence="2">FHA domain-containing protein</fullName>
    </recommendedName>
</protein>
<feature type="compositionally biased region" description="Polar residues" evidence="1">
    <location>
        <begin position="201"/>
        <end position="220"/>
    </location>
</feature>
<feature type="region of interest" description="Disordered" evidence="1">
    <location>
        <begin position="844"/>
        <end position="1364"/>
    </location>
</feature>
<evidence type="ECO:0000313" key="3">
    <source>
        <dbReference type="Ensembl" id="ENSLBEP00000013806.1"/>
    </source>
</evidence>
<dbReference type="GeneTree" id="ENSGT00940000161757"/>
<feature type="compositionally biased region" description="Polar residues" evidence="1">
    <location>
        <begin position="868"/>
        <end position="885"/>
    </location>
</feature>
<feature type="compositionally biased region" description="Polar residues" evidence="1">
    <location>
        <begin position="1075"/>
        <end position="1086"/>
    </location>
</feature>
<dbReference type="Gene3D" id="2.60.200.20">
    <property type="match status" value="1"/>
</dbReference>
<sequence length="1364" mass="151077">MDATQMISDSILESEEEESEEENENKRGQPLAKLCILKNKYIPEKELPLFLGDNVLGREPNTCNLPLEASSVSKQHATICISAYRRKGCDREVDIEALVWDLGSMNGTRKGRLKLTPNVRYALSEQDSLVVADIPCQYVSCAADEISSRGDATAPVSKTNGVTAKMPAVSGETVIDANRSSKSFVNGGPKSRPSLPEDTRNTPVTHSCLSFEKTPTQPQASLVPESDLDSDGERGVEGERRRKALVSNTESYKSSPTCSTFLSPTNKIVPESFSKEETYVDVGRQQQKEKESPGVVDDSEEDGGEEERAALAGEKSEESRQHVQVKQDSDVSLTGEDESPVSTTAALTDEIPVFNMDSDTDVEGEEEEETSAAPVSLNTNQKADTVQFHMDSDTDVEEDNDALQKVSKSALPSADTKRPHFISVIQPEGLTMDSDTDVDDDDGAVSDAKPGSFPSTHTADSAPSTQPEDFRLDSDTDVDEEEEKQCGTNTIGSKIDETPTELDIKPSKPESAPNAPLSVHVDSDTDDETAAVSEPSALSAVTESNATVDKGADLGILSDSDTDMEDDSLVIPVAIASLLLSPATKSDAPQPDSDADSGENDSNSAGEGGNQVDLGLGSDTNVEDKEEVFENDGEDQIPSLCRENTPGLLVPLLHNCSTPVQMLEGQVEDMDTQAFLSPSTGPFRSAVAHAERLQTLPSLSDSNEDEDYVVAETQSFVLQTREGHGNTLRDPAQAFGLESAADEKGEPSIRAGSFQLGLSDSSHPQVQAQALAMESTQAFVPLEGGVTLEETQPYAANSNTERNSLENDANMEDTQAYAEEEDEEKVARGSVMTEKEGHVNFALEATQAYIPDPNCDSEHETDMDERNSTASAETQPLDFPTSSTLAMAETQPMTAFEEEESLDEEHLVSALAVKPRPLNESKERGEHEEAAQPQELQLSKAMSVSETQPMCTGDDEESDDEDSVIGSRKRKSKQLQIEDEQTQTLTNSELSAVETSPMGAAGDAESDEEDSIPGPRKRKAKRLHIQDEESQTLTNSELSAAGTQPMGTAEDGESDEEDLIPGPRKRKAKRLQIQDEATQPLTNPEDSTVETRPLETDTGLQHHRGRGRQSDAGTSSIAVRGKRATRTRLREEEDQEDCSEPPRRQTRGKHVKALPTTRGRRGKSGPNESEEEEEVEQAKRTRGKKSMRQQEEDEQEKIARERQEQEEQERLQSENAERLRLEVEKAEKERKVQEEKQRSEREKAEREKEREKLERIEKNRKEKEEKEQAERAQKEKEQLERERKEQAEKEKIKLENEQREEQERLERENKEKIEKERKEQEEKERLETAKRELEERLARERNEREDKEKVEREKQEKRSQRKTN</sequence>
<dbReference type="Ensembl" id="ENSLBET00000014580.1">
    <property type="protein sequence ID" value="ENSLBEP00000013814.1"/>
    <property type="gene ID" value="ENSLBEG00000010688.1"/>
</dbReference>
<organism evidence="3 4">
    <name type="scientific">Labrus bergylta</name>
    <name type="common">ballan wrasse</name>
    <dbReference type="NCBI Taxonomy" id="56723"/>
    <lineage>
        <taxon>Eukaryota</taxon>
        <taxon>Metazoa</taxon>
        <taxon>Chordata</taxon>
        <taxon>Craniata</taxon>
        <taxon>Vertebrata</taxon>
        <taxon>Euteleostomi</taxon>
        <taxon>Actinopterygii</taxon>
        <taxon>Neopterygii</taxon>
        <taxon>Teleostei</taxon>
        <taxon>Neoteleostei</taxon>
        <taxon>Acanthomorphata</taxon>
        <taxon>Eupercaria</taxon>
        <taxon>Labriformes</taxon>
        <taxon>Labridae</taxon>
        <taxon>Labrus</taxon>
    </lineage>
</organism>
<dbReference type="PROSITE" id="PS50006">
    <property type="entry name" value="FHA_DOMAIN"/>
    <property type="match status" value="1"/>
</dbReference>
<dbReference type="PANTHER" id="PTHR36812:SF9">
    <property type="entry name" value="MYB-LIKE PROTEIN X ISOFORM X1"/>
    <property type="match status" value="1"/>
</dbReference>
<feature type="region of interest" description="Disordered" evidence="1">
    <location>
        <begin position="177"/>
        <end position="265"/>
    </location>
</feature>
<evidence type="ECO:0000259" key="2">
    <source>
        <dbReference type="PROSITE" id="PS50006"/>
    </source>
</evidence>
<dbReference type="PANTHER" id="PTHR36812">
    <property type="entry name" value="NEUROFILAMENT TRIPLET M PROTEIN-LIKE PROTEIN"/>
    <property type="match status" value="1"/>
</dbReference>
<dbReference type="SUPFAM" id="SSF49879">
    <property type="entry name" value="SMAD/FHA domain"/>
    <property type="match status" value="1"/>
</dbReference>
<name>A0A3Q3F1Z3_9LABR</name>
<dbReference type="Proteomes" id="UP000261660">
    <property type="component" value="Unplaced"/>
</dbReference>
<dbReference type="InterPro" id="IPR000253">
    <property type="entry name" value="FHA_dom"/>
</dbReference>
<feature type="compositionally biased region" description="Basic and acidic residues" evidence="1">
    <location>
        <begin position="1196"/>
        <end position="1358"/>
    </location>
</feature>
<feature type="region of interest" description="Disordered" evidence="1">
    <location>
        <begin position="277"/>
        <end position="563"/>
    </location>
</feature>
<feature type="compositionally biased region" description="Acidic residues" evidence="1">
    <location>
        <begin position="624"/>
        <end position="635"/>
    </location>
</feature>
<dbReference type="Pfam" id="PF00498">
    <property type="entry name" value="FHA"/>
    <property type="match status" value="1"/>
</dbReference>
<dbReference type="InterPro" id="IPR008984">
    <property type="entry name" value="SMAD_FHA_dom_sf"/>
</dbReference>
<feature type="domain" description="FHA" evidence="2">
    <location>
        <begin position="54"/>
        <end position="115"/>
    </location>
</feature>
<dbReference type="CDD" id="cd22665">
    <property type="entry name" value="FHA_MDC1"/>
    <property type="match status" value="1"/>
</dbReference>
<feature type="compositionally biased region" description="Polar residues" evidence="1">
    <location>
        <begin position="1031"/>
        <end position="1046"/>
    </location>
</feature>
<keyword evidence="4" id="KW-1185">Reference proteome</keyword>
<feature type="compositionally biased region" description="Acidic residues" evidence="1">
    <location>
        <begin position="953"/>
        <end position="963"/>
    </location>
</feature>
<feature type="compositionally biased region" description="Acidic residues" evidence="1">
    <location>
        <begin position="434"/>
        <end position="444"/>
    </location>
</feature>
<evidence type="ECO:0000256" key="1">
    <source>
        <dbReference type="SAM" id="MobiDB-lite"/>
    </source>
</evidence>
<feature type="compositionally biased region" description="Polar residues" evidence="1">
    <location>
        <begin position="453"/>
        <end position="467"/>
    </location>
</feature>
<reference evidence="3" key="1">
    <citation type="submission" date="2025-05" db="UniProtKB">
        <authorList>
            <consortium name="Ensembl"/>
        </authorList>
    </citation>
    <scope>IDENTIFICATION</scope>
</reference>
<feature type="compositionally biased region" description="Basic and acidic residues" evidence="1">
    <location>
        <begin position="306"/>
        <end position="329"/>
    </location>
</feature>
<feature type="compositionally biased region" description="Basic and acidic residues" evidence="1">
    <location>
        <begin position="856"/>
        <end position="867"/>
    </location>
</feature>
<feature type="compositionally biased region" description="Acidic residues" evidence="1">
    <location>
        <begin position="1050"/>
        <end position="1059"/>
    </location>
</feature>
<feature type="compositionally biased region" description="Polar residues" evidence="1">
    <location>
        <begin position="934"/>
        <end position="950"/>
    </location>
</feature>
<feature type="compositionally biased region" description="Basic and acidic residues" evidence="1">
    <location>
        <begin position="231"/>
        <end position="240"/>
    </location>
</feature>
<feature type="compositionally biased region" description="Acidic residues" evidence="1">
    <location>
        <begin position="12"/>
        <end position="23"/>
    </location>
</feature>